<gene>
    <name evidence="3" type="ORF">M406DRAFT_66889</name>
</gene>
<dbReference type="Pfam" id="PF22936">
    <property type="entry name" value="Pol_BBD"/>
    <property type="match status" value="1"/>
</dbReference>
<dbReference type="RefSeq" id="XP_040781447.1">
    <property type="nucleotide sequence ID" value="XM_040925020.1"/>
</dbReference>
<dbReference type="OrthoDB" id="5236149at2759"/>
<feature type="region of interest" description="Disordered" evidence="1">
    <location>
        <begin position="276"/>
        <end position="301"/>
    </location>
</feature>
<evidence type="ECO:0000259" key="2">
    <source>
        <dbReference type="Pfam" id="PF22936"/>
    </source>
</evidence>
<accession>A0A9P4YCE6</accession>
<name>A0A9P4YCE6_CRYP1</name>
<dbReference type="InterPro" id="IPR054722">
    <property type="entry name" value="PolX-like_BBD"/>
</dbReference>
<feature type="region of interest" description="Disordered" evidence="1">
    <location>
        <begin position="1"/>
        <end position="48"/>
    </location>
</feature>
<feature type="compositionally biased region" description="Low complexity" evidence="1">
    <location>
        <begin position="354"/>
        <end position="369"/>
    </location>
</feature>
<organism evidence="3 4">
    <name type="scientific">Cryphonectria parasitica (strain ATCC 38755 / EP155)</name>
    <dbReference type="NCBI Taxonomy" id="660469"/>
    <lineage>
        <taxon>Eukaryota</taxon>
        <taxon>Fungi</taxon>
        <taxon>Dikarya</taxon>
        <taxon>Ascomycota</taxon>
        <taxon>Pezizomycotina</taxon>
        <taxon>Sordariomycetes</taxon>
        <taxon>Sordariomycetidae</taxon>
        <taxon>Diaporthales</taxon>
        <taxon>Cryphonectriaceae</taxon>
        <taxon>Cryphonectria-Endothia species complex</taxon>
        <taxon>Cryphonectria</taxon>
    </lineage>
</organism>
<dbReference type="GeneID" id="63842149"/>
<sequence length="480" mass="53300">MDHSSEEEPTDQSHYEDVENDDEPSQQQPAATEMPEAPQQQQQQHHLPLQQDRPLKMEESTSRPWQPITHAIPVLVGEKNLEDWSVMVASTLRQMRLGKYIKYSVPEPDERKDPKGYETWNQEQGTVVTLLQSTLHKVRSTLTNAGLPVGEEDPYVIYNAVLKTIPKHSEEHIDQIATRLANCKVADYSTLQAFRDDLQYMKRRLKELKLDPPEGFLLAIVLKKIEDVLPEMHAFARRDHKLDKLTWDTLMAEINSAIITGTGNKAFSTFKKTAQTSSSSSASGGTQGGARQWPREDSLPSTGVINGVKLPKSIIERISYCCQCKRYLVSGWKHCEECSKCHGSSPRGCRTGNQSQAAQQTSTSSSTTAGPTVFGGSSVADKLATVAISALVEHDKLSRDSIIANTGASETLFNDPKWFLDLVQLPREEAMESAAGSFKIEMAGTVKFDVVRDDGSIATITLENARFFPCTPCNLISVTF</sequence>
<feature type="compositionally biased region" description="Basic and acidic residues" evidence="1">
    <location>
        <begin position="1"/>
        <end position="17"/>
    </location>
</feature>
<comment type="caution">
    <text evidence="3">The sequence shown here is derived from an EMBL/GenBank/DDBJ whole genome shotgun (WGS) entry which is preliminary data.</text>
</comment>
<evidence type="ECO:0000313" key="4">
    <source>
        <dbReference type="Proteomes" id="UP000803844"/>
    </source>
</evidence>
<feature type="domain" description="Retrovirus-related Pol polyprotein from transposon TNT 1-94-like beta-barrel" evidence="2">
    <location>
        <begin position="403"/>
        <end position="478"/>
    </location>
</feature>
<keyword evidence="4" id="KW-1185">Reference proteome</keyword>
<evidence type="ECO:0000313" key="3">
    <source>
        <dbReference type="EMBL" id="KAF3770486.1"/>
    </source>
</evidence>
<dbReference type="AlphaFoldDB" id="A0A9P4YCE6"/>
<feature type="region of interest" description="Disordered" evidence="1">
    <location>
        <begin position="343"/>
        <end position="371"/>
    </location>
</feature>
<feature type="compositionally biased region" description="Low complexity" evidence="1">
    <location>
        <begin position="26"/>
        <end position="48"/>
    </location>
</feature>
<proteinExistence type="predicted"/>
<evidence type="ECO:0000256" key="1">
    <source>
        <dbReference type="SAM" id="MobiDB-lite"/>
    </source>
</evidence>
<reference evidence="3" key="1">
    <citation type="journal article" date="2020" name="Phytopathology">
        <title>Genome sequence of the chestnut blight fungus Cryphonectria parasitica EP155: A fundamental resource for an archetypical invasive plant pathogen.</title>
        <authorList>
            <person name="Crouch J.A."/>
            <person name="Dawe A."/>
            <person name="Aerts A."/>
            <person name="Barry K."/>
            <person name="Churchill A.C.L."/>
            <person name="Grimwood J."/>
            <person name="Hillman B."/>
            <person name="Milgroom M.G."/>
            <person name="Pangilinan J."/>
            <person name="Smith M."/>
            <person name="Salamov A."/>
            <person name="Schmutz J."/>
            <person name="Yadav J."/>
            <person name="Grigoriev I.V."/>
            <person name="Nuss D."/>
        </authorList>
    </citation>
    <scope>NUCLEOTIDE SEQUENCE</scope>
    <source>
        <strain evidence="3">EP155</strain>
    </source>
</reference>
<dbReference type="EMBL" id="MU032344">
    <property type="protein sequence ID" value="KAF3770486.1"/>
    <property type="molecule type" value="Genomic_DNA"/>
</dbReference>
<protein>
    <recommendedName>
        <fullName evidence="2">Retrovirus-related Pol polyprotein from transposon TNT 1-94-like beta-barrel domain-containing protein</fullName>
    </recommendedName>
</protein>
<dbReference type="Proteomes" id="UP000803844">
    <property type="component" value="Unassembled WGS sequence"/>
</dbReference>